<evidence type="ECO:0000313" key="3">
    <source>
        <dbReference type="EMBL" id="RBP36080.1"/>
    </source>
</evidence>
<dbReference type="CDD" id="cd00090">
    <property type="entry name" value="HTH_ARSR"/>
    <property type="match status" value="1"/>
</dbReference>
<dbReference type="InterPro" id="IPR036388">
    <property type="entry name" value="WH-like_DNA-bd_sf"/>
</dbReference>
<evidence type="ECO:0000259" key="2">
    <source>
        <dbReference type="PROSITE" id="PS50987"/>
    </source>
</evidence>
<dbReference type="InterPro" id="IPR036390">
    <property type="entry name" value="WH_DNA-bd_sf"/>
</dbReference>
<feature type="coiled-coil region" evidence="1">
    <location>
        <begin position="87"/>
        <end position="114"/>
    </location>
</feature>
<name>A0A366H2F2_9BACT</name>
<dbReference type="InterPro" id="IPR001845">
    <property type="entry name" value="HTH_ArsR_DNA-bd_dom"/>
</dbReference>
<feature type="domain" description="HTH arsR-type" evidence="2">
    <location>
        <begin position="2"/>
        <end position="105"/>
    </location>
</feature>
<dbReference type="InterPro" id="IPR013216">
    <property type="entry name" value="Methyltransf_11"/>
</dbReference>
<dbReference type="SUPFAM" id="SSF46785">
    <property type="entry name" value="Winged helix' DNA-binding domain"/>
    <property type="match status" value="1"/>
</dbReference>
<dbReference type="AlphaFoldDB" id="A0A366H2F2"/>
<dbReference type="InterPro" id="IPR029063">
    <property type="entry name" value="SAM-dependent_MTases_sf"/>
</dbReference>
<dbReference type="Pfam" id="PF08241">
    <property type="entry name" value="Methyltransf_11"/>
    <property type="match status" value="1"/>
</dbReference>
<evidence type="ECO:0000256" key="1">
    <source>
        <dbReference type="SAM" id="Coils"/>
    </source>
</evidence>
<dbReference type="Proteomes" id="UP000253426">
    <property type="component" value="Unassembled WGS sequence"/>
</dbReference>
<keyword evidence="1" id="KW-0175">Coiled coil</keyword>
<dbReference type="EMBL" id="QNRR01000018">
    <property type="protein sequence ID" value="RBP36080.1"/>
    <property type="molecule type" value="Genomic_DNA"/>
</dbReference>
<dbReference type="Gene3D" id="3.40.50.150">
    <property type="entry name" value="Vaccinia Virus protein VP39"/>
    <property type="match status" value="1"/>
</dbReference>
<evidence type="ECO:0000313" key="4">
    <source>
        <dbReference type="Proteomes" id="UP000253426"/>
    </source>
</evidence>
<proteinExistence type="predicted"/>
<keyword evidence="4" id="KW-1185">Reference proteome</keyword>
<dbReference type="Gene3D" id="1.10.10.10">
    <property type="entry name" value="Winged helix-like DNA-binding domain superfamily/Winged helix DNA-binding domain"/>
    <property type="match status" value="1"/>
</dbReference>
<dbReference type="PRINTS" id="PR00778">
    <property type="entry name" value="HTHARSR"/>
</dbReference>
<reference evidence="3 4" key="1">
    <citation type="submission" date="2018-06" db="EMBL/GenBank/DDBJ databases">
        <title>Genomic Encyclopedia of Type Strains, Phase IV (KMG-IV): sequencing the most valuable type-strain genomes for metagenomic binning, comparative biology and taxonomic classification.</title>
        <authorList>
            <person name="Goeker M."/>
        </authorList>
    </citation>
    <scope>NUCLEOTIDE SEQUENCE [LARGE SCALE GENOMIC DNA]</scope>
    <source>
        <strain evidence="3 4">DSM 25532</strain>
    </source>
</reference>
<dbReference type="SUPFAM" id="SSF53335">
    <property type="entry name" value="S-adenosyl-L-methionine-dependent methyltransferases"/>
    <property type="match status" value="1"/>
</dbReference>
<dbReference type="SMART" id="SM00418">
    <property type="entry name" value="HTH_ARSR"/>
    <property type="match status" value="1"/>
</dbReference>
<dbReference type="PROSITE" id="PS50987">
    <property type="entry name" value="HTH_ARSR_2"/>
    <property type="match status" value="1"/>
</dbReference>
<dbReference type="GO" id="GO:0003700">
    <property type="term" value="F:DNA-binding transcription factor activity"/>
    <property type="evidence" value="ECO:0007669"/>
    <property type="project" value="InterPro"/>
</dbReference>
<dbReference type="NCBIfam" id="NF033788">
    <property type="entry name" value="HTH_metalloreg"/>
    <property type="match status" value="1"/>
</dbReference>
<organism evidence="3 4">
    <name type="scientific">Roseimicrobium gellanilyticum</name>
    <dbReference type="NCBI Taxonomy" id="748857"/>
    <lineage>
        <taxon>Bacteria</taxon>
        <taxon>Pseudomonadati</taxon>
        <taxon>Verrucomicrobiota</taxon>
        <taxon>Verrucomicrobiia</taxon>
        <taxon>Verrucomicrobiales</taxon>
        <taxon>Verrucomicrobiaceae</taxon>
        <taxon>Roseimicrobium</taxon>
    </lineage>
</organism>
<dbReference type="OrthoDB" id="9772751at2"/>
<dbReference type="PANTHER" id="PTHR43861">
    <property type="entry name" value="TRANS-ACONITATE 2-METHYLTRANSFERASE-RELATED"/>
    <property type="match status" value="1"/>
</dbReference>
<comment type="caution">
    <text evidence="3">The sequence shown here is derived from an EMBL/GenBank/DDBJ whole genome shotgun (WGS) entry which is preliminary data.</text>
</comment>
<accession>A0A366H2F2</accession>
<dbReference type="InterPro" id="IPR011991">
    <property type="entry name" value="ArsR-like_HTH"/>
</dbReference>
<dbReference type="CDD" id="cd02440">
    <property type="entry name" value="AdoMet_MTases"/>
    <property type="match status" value="1"/>
</dbReference>
<protein>
    <submittedName>
        <fullName evidence="3">ArsR family transcriptional regulator</fullName>
    </submittedName>
</protein>
<gene>
    <name evidence="3" type="ORF">DES53_11829</name>
</gene>
<dbReference type="Pfam" id="PF01022">
    <property type="entry name" value="HTH_5"/>
    <property type="match status" value="1"/>
</dbReference>
<dbReference type="GO" id="GO:0008757">
    <property type="term" value="F:S-adenosylmethionine-dependent methyltransferase activity"/>
    <property type="evidence" value="ECO:0007669"/>
    <property type="project" value="InterPro"/>
</dbReference>
<sequence>MLPLTAVSSILKSFALLSDATRVRLLALLRQEELSVAELQEILALGQSNISAQLARLKEAGLVNDRRSGKNRLYKLESPRPKEMENHAHLLALLDAAAQELREAKRDQTALKLVRRKRQDTAKTYFDALAGKFGRQYVPGRSWKGLGEMLMHLVPQVVIADLGAGEGTLSQMLAPHAKQVIAVDNSEQMVAYGSKLAKEHGYTNLDYRLGDIESPPIKESTVDIAIFSQALHHAQKPENALAAAHRMLKSGGRIVILDLLKHSFEKARVLYADVWLGFSEVEMHEMLEHAGFKQIEVRIVDREAKSPNFQTVLAVAVK</sequence>